<gene>
    <name evidence="1" type="primary">WBGene00111906</name>
</gene>
<accession>A0A2A6CXS1</accession>
<evidence type="ECO:0000313" key="2">
    <source>
        <dbReference type="Proteomes" id="UP000005239"/>
    </source>
</evidence>
<accession>A0A8R1YKL3</accession>
<reference evidence="2" key="1">
    <citation type="journal article" date="2008" name="Nat. Genet.">
        <title>The Pristionchus pacificus genome provides a unique perspective on nematode lifestyle and parasitism.</title>
        <authorList>
            <person name="Dieterich C."/>
            <person name="Clifton S.W."/>
            <person name="Schuster L.N."/>
            <person name="Chinwalla A."/>
            <person name="Delehaunty K."/>
            <person name="Dinkelacker I."/>
            <person name="Fulton L."/>
            <person name="Fulton R."/>
            <person name="Godfrey J."/>
            <person name="Minx P."/>
            <person name="Mitreva M."/>
            <person name="Roeseler W."/>
            <person name="Tian H."/>
            <person name="Witte H."/>
            <person name="Yang S.P."/>
            <person name="Wilson R.K."/>
            <person name="Sommer R.J."/>
        </authorList>
    </citation>
    <scope>NUCLEOTIDE SEQUENCE [LARGE SCALE GENOMIC DNA]</scope>
    <source>
        <strain evidence="2">PS312</strain>
    </source>
</reference>
<protein>
    <submittedName>
        <fullName evidence="1">Uncharacterized protein</fullName>
    </submittedName>
</protein>
<dbReference type="Proteomes" id="UP000005239">
    <property type="component" value="Unassembled WGS sequence"/>
</dbReference>
<proteinExistence type="predicted"/>
<sequence length="276" mass="30627">FCIKCENTLDESAKWELLLSEFAVQSRQHSGNSVTFARTISHDTTCPEKMRFLTSIAPNTFPRCPNTQWLTVPERNSSNSSLNVMRSTLGLFLLACSIRAAVVYLRIDSTGRPNHQGNSPFRTDYQVLEKTLGCHGFSIGDSMDCETLPSALIVISRQQSGSNITFTRTTTSEATCPAKWQLLSFASFDLQPLLDNASTSSAINLSLLPQDVIRAILRVQGQPLCLMSVSKSLWPRPSRECSIKNMPAASSEPCVSTTDEWIQEHFVKGVKKPARY</sequence>
<reference evidence="1" key="2">
    <citation type="submission" date="2022-06" db="UniProtKB">
        <authorList>
            <consortium name="EnsemblMetazoa"/>
        </authorList>
    </citation>
    <scope>IDENTIFICATION</scope>
    <source>
        <strain evidence="1">PS312</strain>
    </source>
</reference>
<dbReference type="EnsemblMetazoa" id="PPA22352.1">
    <property type="protein sequence ID" value="PPA22352.1"/>
    <property type="gene ID" value="WBGene00111906"/>
</dbReference>
<name>A0A2A6CXS1_PRIPA</name>
<organism evidence="1 2">
    <name type="scientific">Pristionchus pacificus</name>
    <name type="common">Parasitic nematode worm</name>
    <dbReference type="NCBI Taxonomy" id="54126"/>
    <lineage>
        <taxon>Eukaryota</taxon>
        <taxon>Metazoa</taxon>
        <taxon>Ecdysozoa</taxon>
        <taxon>Nematoda</taxon>
        <taxon>Chromadorea</taxon>
        <taxon>Rhabditida</taxon>
        <taxon>Rhabditina</taxon>
        <taxon>Diplogasteromorpha</taxon>
        <taxon>Diplogasteroidea</taxon>
        <taxon>Neodiplogasteridae</taxon>
        <taxon>Pristionchus</taxon>
    </lineage>
</organism>
<evidence type="ECO:0000313" key="1">
    <source>
        <dbReference type="EnsemblMetazoa" id="PPA22352.1"/>
    </source>
</evidence>
<dbReference type="AlphaFoldDB" id="A0A2A6CXS1"/>
<keyword evidence="2" id="KW-1185">Reference proteome</keyword>